<gene>
    <name evidence="1" type="ORF">H4RhizoLitter19220_000004</name>
</gene>
<organism evidence="1">
    <name type="scientific">Leviviridae sp</name>
    <dbReference type="NCBI Taxonomy" id="2027243"/>
    <lineage>
        <taxon>Viruses</taxon>
        <taxon>Riboviria</taxon>
        <taxon>Orthornavirae</taxon>
        <taxon>Lenarviricota</taxon>
        <taxon>Leviviricetes</taxon>
        <taxon>Norzivirales</taxon>
        <taxon>Fiersviridae</taxon>
    </lineage>
</organism>
<sequence>MAFVNNPIAPRLSGSTFWDDSVPGVENWLTYLLSGSNQKKVNTVNPTDPLLVERVKTTLLRRFNMKVFYWLLMENSKRRLVYRSADFPHRDFFMSEHRYISLDYLPVKSVSVFVSKYSEGRRLEGMIRLPFHQDRLSNGRFEVIVKMTEPSCRAKGLSLLRSVTQRLSAGESVERKIRGGFTEA</sequence>
<proteinExistence type="predicted"/>
<dbReference type="EMBL" id="MN033978">
    <property type="protein sequence ID" value="QDH88273.1"/>
    <property type="molecule type" value="Genomic_RNA"/>
</dbReference>
<accession>A0A514D3T6</accession>
<protein>
    <submittedName>
        <fullName evidence="1">Uncharacterized protein</fullName>
    </submittedName>
</protein>
<reference evidence="1" key="1">
    <citation type="submission" date="2019-05" db="EMBL/GenBank/DDBJ databases">
        <title>Metatranscriptomic reconstruction reveals RNA viruses with the potential to shape carbon cycling in soil.</title>
        <authorList>
            <person name="Starr E.P."/>
            <person name="Nuccio E."/>
            <person name="Pett-Ridge J."/>
            <person name="Banfield J.F."/>
            <person name="Firestone M.K."/>
        </authorList>
    </citation>
    <scope>NUCLEOTIDE SEQUENCE</scope>
    <source>
        <strain evidence="1">H4_Rhizo_Litter_19_scaffold_220</strain>
    </source>
</reference>
<evidence type="ECO:0000313" key="1">
    <source>
        <dbReference type="EMBL" id="QDH88273.1"/>
    </source>
</evidence>
<name>A0A514D3T6_9VIRU</name>